<evidence type="ECO:0000256" key="5">
    <source>
        <dbReference type="ARBA" id="ARBA00022741"/>
    </source>
</evidence>
<evidence type="ECO:0000256" key="7">
    <source>
        <dbReference type="ARBA" id="ARBA00022840"/>
    </source>
</evidence>
<protein>
    <submittedName>
        <fullName evidence="15">Dna repair protein-like protein rad18</fullName>
    </submittedName>
</protein>
<keyword evidence="9" id="KW-0233">DNA recombination</keyword>
<evidence type="ECO:0000313" key="15">
    <source>
        <dbReference type="EMBL" id="KAH7138112.1"/>
    </source>
</evidence>
<feature type="coiled-coil region" evidence="12">
    <location>
        <begin position="742"/>
        <end position="877"/>
    </location>
</feature>
<evidence type="ECO:0000256" key="13">
    <source>
        <dbReference type="SAM" id="MobiDB-lite"/>
    </source>
</evidence>
<dbReference type="SUPFAM" id="SSF52540">
    <property type="entry name" value="P-loop containing nucleoside triphosphate hydrolases"/>
    <property type="match status" value="1"/>
</dbReference>
<evidence type="ECO:0000256" key="1">
    <source>
        <dbReference type="ARBA" id="ARBA00004123"/>
    </source>
</evidence>
<feature type="compositionally biased region" description="Acidic residues" evidence="13">
    <location>
        <begin position="56"/>
        <end position="67"/>
    </location>
</feature>
<dbReference type="PANTHER" id="PTHR19306:SF6">
    <property type="entry name" value="STRUCTURAL MAINTENANCE OF CHROMOSOMES PROTEIN 6"/>
    <property type="match status" value="1"/>
</dbReference>
<organism evidence="15 16">
    <name type="scientific">Dendryphion nanum</name>
    <dbReference type="NCBI Taxonomy" id="256645"/>
    <lineage>
        <taxon>Eukaryota</taxon>
        <taxon>Fungi</taxon>
        <taxon>Dikarya</taxon>
        <taxon>Ascomycota</taxon>
        <taxon>Pezizomycotina</taxon>
        <taxon>Dothideomycetes</taxon>
        <taxon>Pleosporomycetidae</taxon>
        <taxon>Pleosporales</taxon>
        <taxon>Torulaceae</taxon>
        <taxon>Dendryphion</taxon>
    </lineage>
</organism>
<evidence type="ECO:0000256" key="6">
    <source>
        <dbReference type="ARBA" id="ARBA00022763"/>
    </source>
</evidence>
<dbReference type="AlphaFoldDB" id="A0A9P9EIK2"/>
<feature type="compositionally biased region" description="Basic and acidic residues" evidence="13">
    <location>
        <begin position="468"/>
        <end position="478"/>
    </location>
</feature>
<evidence type="ECO:0000313" key="16">
    <source>
        <dbReference type="Proteomes" id="UP000700596"/>
    </source>
</evidence>
<keyword evidence="5" id="KW-0547">Nucleotide-binding</keyword>
<gene>
    <name evidence="15" type="ORF">B0J11DRAFT_587182</name>
</gene>
<keyword evidence="7" id="KW-0067">ATP-binding</keyword>
<evidence type="ECO:0000256" key="2">
    <source>
        <dbReference type="ARBA" id="ARBA00004286"/>
    </source>
</evidence>
<dbReference type="GO" id="GO:0000724">
    <property type="term" value="P:double-strand break repair via homologous recombination"/>
    <property type="evidence" value="ECO:0007669"/>
    <property type="project" value="TreeGrafter"/>
</dbReference>
<feature type="compositionally biased region" description="Basic and acidic residues" evidence="13">
    <location>
        <begin position="491"/>
        <end position="511"/>
    </location>
</feature>
<comment type="subcellular location">
    <subcellularLocation>
        <location evidence="2">Chromosome</location>
    </subcellularLocation>
    <subcellularLocation>
        <location evidence="1">Nucleus</location>
    </subcellularLocation>
</comment>
<dbReference type="InterPro" id="IPR027417">
    <property type="entry name" value="P-loop_NTPase"/>
</dbReference>
<keyword evidence="11" id="KW-0539">Nucleus</keyword>
<feature type="coiled-coil region" evidence="12">
    <location>
        <begin position="921"/>
        <end position="948"/>
    </location>
</feature>
<comment type="caution">
    <text evidence="15">The sequence shown here is derived from an EMBL/GenBank/DDBJ whole genome shotgun (WGS) entry which is preliminary data.</text>
</comment>
<dbReference type="EMBL" id="JAGMWT010000001">
    <property type="protein sequence ID" value="KAH7138112.1"/>
    <property type="molecule type" value="Genomic_DNA"/>
</dbReference>
<comment type="similarity">
    <text evidence="3">Belongs to the SMC family. SMC6 subfamily.</text>
</comment>
<dbReference type="Pfam" id="PF02463">
    <property type="entry name" value="SMC_N"/>
    <property type="match status" value="1"/>
</dbReference>
<feature type="region of interest" description="Disordered" evidence="13">
    <location>
        <begin position="1"/>
        <end position="67"/>
    </location>
</feature>
<feature type="domain" description="RecF/RecN/SMC N-terminal" evidence="14">
    <location>
        <begin position="97"/>
        <end position="1110"/>
    </location>
</feature>
<sequence>MAPGQLVTKRPRAQTGDLGSGNGDVRSGRKSLNKRLRRSASLNSDEESAPPSESPSDSDEADQDGNDEDHLRATQRLTTRLQQARHTQNQPAENGIIEEIKCTNFMCHEQLTVTLGPLINFIIGHNGSGKSAVLTALTLCLGGKPTATNRGQSLKSFIKEGKEFSILSVRIKNQGSSAYKPDLYGRSIIVERHFTKTSSGFKLKDINGKIVSNKKQELEDILDAFALQIDNPMNVLTQDMARQFLNDSNPKDKYKFFLKGTQLQTLSDDYALIQEKLDETDAKIEVVKQDIEHLRKKAQEAMEKARLASSLEKMRERERTLLNQAAWAKVEEEEKELQQIEKEIENVQQKIDERTAEAEAQSEAYELANEAYSNANQTYEDRLAERATLEQQQAELKEKFDDVKKAIVEQRSTQRAVVGSIETRKSSIEEYETRIRDAKQRQAEADNGEHAQKMQELEEAKCAYDESKKALEAHERSKASLTEQLRTSQGRKREADKEAEDKRSEVRRSERVKRELEGGQVNWIDSFPDPSTLESVLEAIKKERRFREQPVGPVGRYVKLLKPEWSSILEKSAGPILNAFCVTSKADQNILTDIFRKARYKCPIYIGSGVPINTTGHEPEPGLDTWLRVLKFDNELVRSQMIINNGIDQIVLIKDRKQAEEFMHTGGDRRKNVRACFAMMDRDPQRGHSIALNLNSGAISLGPIAKWDGRPRMQTDKESQLSAAIENFRRAQEEYGLARSHSQEMQGNVDACQRDLNGYEKRKKQLVLQSQQAQERAEALEDEISAATPIDGQIEQFENSLEEIRSALTFEEGQYQDVVTELKKLNDRNKDYLKKLNANQVNIADLNMQVGKANVRAEKMNNRREETLRNKNRAIEMATAAEEVRGEWQQKYGEQIVVRDELTSQALQISPRVEVPRGKTSADLVKKRETLTKQREQAQTELGGSEDQLLQAANDAKAKHKDASEHLSEDRNLAQWLARSLDQRTRRWEFFRQYISIASRTGFTYLLSERQFRGLLKVDHKKQALDIQVQPDITVNSAAGRQTKTLSGGEKSFSTICLLLSLWEAMGSPIRCLDEFDVFMDNVNRAQSMKMIIQAARRAVGRQFIFITPQAMNDVGHGDDVKIIRMRDPERGQTTINLG</sequence>
<evidence type="ECO:0000256" key="3">
    <source>
        <dbReference type="ARBA" id="ARBA00006793"/>
    </source>
</evidence>
<evidence type="ECO:0000256" key="10">
    <source>
        <dbReference type="ARBA" id="ARBA00023204"/>
    </source>
</evidence>
<keyword evidence="6" id="KW-0227">DNA damage</keyword>
<proteinExistence type="inferred from homology"/>
<keyword evidence="8 12" id="KW-0175">Coiled coil</keyword>
<evidence type="ECO:0000256" key="9">
    <source>
        <dbReference type="ARBA" id="ARBA00023172"/>
    </source>
</evidence>
<evidence type="ECO:0000256" key="4">
    <source>
        <dbReference type="ARBA" id="ARBA00022454"/>
    </source>
</evidence>
<dbReference type="InterPro" id="IPR003395">
    <property type="entry name" value="RecF/RecN/SMC_N"/>
</dbReference>
<dbReference type="GO" id="GO:0030915">
    <property type="term" value="C:Smc5-Smc6 complex"/>
    <property type="evidence" value="ECO:0007669"/>
    <property type="project" value="TreeGrafter"/>
</dbReference>
<dbReference type="GO" id="GO:0005634">
    <property type="term" value="C:nucleus"/>
    <property type="evidence" value="ECO:0007669"/>
    <property type="project" value="UniProtKB-SubCell"/>
</dbReference>
<feature type="compositionally biased region" description="Basic residues" evidence="13">
    <location>
        <begin position="28"/>
        <end position="38"/>
    </location>
</feature>
<evidence type="ECO:0000256" key="11">
    <source>
        <dbReference type="ARBA" id="ARBA00023242"/>
    </source>
</evidence>
<dbReference type="Proteomes" id="UP000700596">
    <property type="component" value="Unassembled WGS sequence"/>
</dbReference>
<reference evidence="15" key="1">
    <citation type="journal article" date="2021" name="Nat. Commun.">
        <title>Genetic determinants of endophytism in the Arabidopsis root mycobiome.</title>
        <authorList>
            <person name="Mesny F."/>
            <person name="Miyauchi S."/>
            <person name="Thiergart T."/>
            <person name="Pickel B."/>
            <person name="Atanasova L."/>
            <person name="Karlsson M."/>
            <person name="Huettel B."/>
            <person name="Barry K.W."/>
            <person name="Haridas S."/>
            <person name="Chen C."/>
            <person name="Bauer D."/>
            <person name="Andreopoulos W."/>
            <person name="Pangilinan J."/>
            <person name="LaButti K."/>
            <person name="Riley R."/>
            <person name="Lipzen A."/>
            <person name="Clum A."/>
            <person name="Drula E."/>
            <person name="Henrissat B."/>
            <person name="Kohler A."/>
            <person name="Grigoriev I.V."/>
            <person name="Martin F.M."/>
            <person name="Hacquard S."/>
        </authorList>
    </citation>
    <scope>NUCLEOTIDE SEQUENCE</scope>
    <source>
        <strain evidence="15">MPI-CAGE-CH-0243</strain>
    </source>
</reference>
<keyword evidence="16" id="KW-1185">Reference proteome</keyword>
<dbReference type="PANTHER" id="PTHR19306">
    <property type="entry name" value="STRUCTURAL MAINTENANCE OF CHROMOSOMES 5,6 SMC5, SMC6"/>
    <property type="match status" value="1"/>
</dbReference>
<name>A0A9P9EIK2_9PLEO</name>
<feature type="compositionally biased region" description="Polar residues" evidence="13">
    <location>
        <begin position="479"/>
        <end position="488"/>
    </location>
</feature>
<feature type="region of interest" description="Disordered" evidence="13">
    <location>
        <begin position="468"/>
        <end position="511"/>
    </location>
</feature>
<dbReference type="OrthoDB" id="10072614at2759"/>
<dbReference type="GO" id="GO:0003697">
    <property type="term" value="F:single-stranded DNA binding"/>
    <property type="evidence" value="ECO:0007669"/>
    <property type="project" value="TreeGrafter"/>
</dbReference>
<evidence type="ECO:0000259" key="14">
    <source>
        <dbReference type="Pfam" id="PF02463"/>
    </source>
</evidence>
<accession>A0A9P9EIK2</accession>
<dbReference type="GO" id="GO:0005524">
    <property type="term" value="F:ATP binding"/>
    <property type="evidence" value="ECO:0007669"/>
    <property type="project" value="UniProtKB-KW"/>
</dbReference>
<dbReference type="GO" id="GO:0003684">
    <property type="term" value="F:damaged DNA binding"/>
    <property type="evidence" value="ECO:0007669"/>
    <property type="project" value="TreeGrafter"/>
</dbReference>
<keyword evidence="10" id="KW-0234">DNA repair</keyword>
<evidence type="ECO:0000256" key="8">
    <source>
        <dbReference type="ARBA" id="ARBA00023054"/>
    </source>
</evidence>
<evidence type="ECO:0000256" key="12">
    <source>
        <dbReference type="SAM" id="Coils"/>
    </source>
</evidence>
<keyword evidence="4" id="KW-0158">Chromosome</keyword>
<dbReference type="Gene3D" id="3.40.50.300">
    <property type="entry name" value="P-loop containing nucleotide triphosphate hydrolases"/>
    <property type="match status" value="2"/>
</dbReference>
<dbReference type="GO" id="GO:0035861">
    <property type="term" value="C:site of double-strand break"/>
    <property type="evidence" value="ECO:0007669"/>
    <property type="project" value="TreeGrafter"/>
</dbReference>